<proteinExistence type="predicted"/>
<evidence type="ECO:0000313" key="3">
    <source>
        <dbReference type="Proteomes" id="UP000007947"/>
    </source>
</evidence>
<dbReference type="AlphaFoldDB" id="F5XMX9"/>
<evidence type="ECO:0000256" key="1">
    <source>
        <dbReference type="SAM" id="MobiDB-lite"/>
    </source>
</evidence>
<dbReference type="KEGG" id="mph:MLP_10380"/>
<name>F5XMX9_MICPN</name>
<dbReference type="Proteomes" id="UP000007947">
    <property type="component" value="Chromosome"/>
</dbReference>
<dbReference type="RefSeq" id="WP_013861935.1">
    <property type="nucleotide sequence ID" value="NC_015635.1"/>
</dbReference>
<feature type="region of interest" description="Disordered" evidence="1">
    <location>
        <begin position="1"/>
        <end position="31"/>
    </location>
</feature>
<reference evidence="2 3" key="1">
    <citation type="submission" date="2011-05" db="EMBL/GenBank/DDBJ databases">
        <title>Whole genome sequence of Microlunatus phosphovorus NM-1.</title>
        <authorList>
            <person name="Hosoyama A."/>
            <person name="Sasaki K."/>
            <person name="Harada T."/>
            <person name="Igarashi R."/>
            <person name="Kawakoshi A."/>
            <person name="Sasagawa M."/>
            <person name="Fukada J."/>
            <person name="Nakamura S."/>
            <person name="Katano Y."/>
            <person name="Hanada S."/>
            <person name="Kamagata Y."/>
            <person name="Nakamura N."/>
            <person name="Yamazaki S."/>
            <person name="Fujita N."/>
        </authorList>
    </citation>
    <scope>NUCLEOTIDE SEQUENCE [LARGE SCALE GENOMIC DNA]</scope>
    <source>
        <strain evidence="3">ATCC 700054 / DSM 10555 / JCM 9379 / NBRC 101784 / NCIMB 13414 / VKM Ac-1990 / NM-1</strain>
    </source>
</reference>
<dbReference type="STRING" id="1032480.MLP_10380"/>
<protein>
    <submittedName>
        <fullName evidence="2">Uncharacterized protein</fullName>
    </submittedName>
</protein>
<dbReference type="Gene3D" id="2.30.110.10">
    <property type="entry name" value="Electron Transport, Fmn-binding Protein, Chain A"/>
    <property type="match status" value="1"/>
</dbReference>
<keyword evidence="3" id="KW-1185">Reference proteome</keyword>
<organism evidence="2 3">
    <name type="scientific">Microlunatus phosphovorus (strain ATCC 700054 / DSM 10555 / JCM 9379 / NBRC 101784 / NCIMB 13414 / VKM Ac-1990 / NM-1)</name>
    <dbReference type="NCBI Taxonomy" id="1032480"/>
    <lineage>
        <taxon>Bacteria</taxon>
        <taxon>Bacillati</taxon>
        <taxon>Actinomycetota</taxon>
        <taxon>Actinomycetes</taxon>
        <taxon>Propionibacteriales</taxon>
        <taxon>Propionibacteriaceae</taxon>
        <taxon>Microlunatus</taxon>
    </lineage>
</organism>
<dbReference type="InterPro" id="IPR012349">
    <property type="entry name" value="Split_barrel_FMN-bd"/>
</dbReference>
<evidence type="ECO:0000313" key="2">
    <source>
        <dbReference type="EMBL" id="BAK34052.1"/>
    </source>
</evidence>
<gene>
    <name evidence="2" type="ordered locus">MLP_10380</name>
</gene>
<sequence>MTAHQIPLSTHLAPLHRPAHQRHRQVPAGPTPWSVVSRRHVGLLRYARARGVVALAVRYAIWGHRILIRLPAYSDASQFLDGADVALDVDASTADWGRVVRVAGVAIVVSDPSGELADPAVDSDPAEAPTTTVVIVPESVNWLPQVDDIRYPPLPSDAARMPATFAS</sequence>
<dbReference type="HOGENOM" id="CLU_1592686_0_0_11"/>
<accession>F5XMX9</accession>
<dbReference type="EMBL" id="AP012204">
    <property type="protein sequence ID" value="BAK34052.1"/>
    <property type="molecule type" value="Genomic_DNA"/>
</dbReference>